<evidence type="ECO:0000313" key="2">
    <source>
        <dbReference type="EMBL" id="MBB5055543.1"/>
    </source>
</evidence>
<dbReference type="Gene3D" id="3.40.50.150">
    <property type="entry name" value="Vaccinia Virus protein VP39"/>
    <property type="match status" value="1"/>
</dbReference>
<dbReference type="EMBL" id="JACHIP010000001">
    <property type="protein sequence ID" value="MBB5055543.1"/>
    <property type="molecule type" value="Genomic_DNA"/>
</dbReference>
<name>A0A7W7Z994_9BACT</name>
<dbReference type="InterPro" id="IPR029063">
    <property type="entry name" value="SAM-dependent_MTases_sf"/>
</dbReference>
<gene>
    <name evidence="2" type="ORF">HDF16_000212</name>
</gene>
<dbReference type="SUPFAM" id="SSF53335">
    <property type="entry name" value="S-adenosyl-L-methionine-dependent methyltransferases"/>
    <property type="match status" value="1"/>
</dbReference>
<keyword evidence="3" id="KW-1185">Reference proteome</keyword>
<proteinExistence type="predicted"/>
<accession>A0A7W7Z994</accession>
<evidence type="ECO:0000256" key="1">
    <source>
        <dbReference type="SAM" id="MobiDB-lite"/>
    </source>
</evidence>
<reference evidence="2 3" key="1">
    <citation type="submission" date="2020-08" db="EMBL/GenBank/DDBJ databases">
        <title>Genomic Encyclopedia of Type Strains, Phase IV (KMG-V): Genome sequencing to study the core and pangenomes of soil and plant-associated prokaryotes.</title>
        <authorList>
            <person name="Whitman W."/>
        </authorList>
    </citation>
    <scope>NUCLEOTIDE SEQUENCE [LARGE SCALE GENOMIC DNA]</scope>
    <source>
        <strain evidence="2 3">M8UP14</strain>
    </source>
</reference>
<evidence type="ECO:0000313" key="3">
    <source>
        <dbReference type="Proteomes" id="UP000540989"/>
    </source>
</evidence>
<comment type="caution">
    <text evidence="2">The sequence shown here is derived from an EMBL/GenBank/DDBJ whole genome shotgun (WGS) entry which is preliminary data.</text>
</comment>
<evidence type="ECO:0008006" key="4">
    <source>
        <dbReference type="Google" id="ProtNLM"/>
    </source>
</evidence>
<feature type="region of interest" description="Disordered" evidence="1">
    <location>
        <begin position="1"/>
        <end position="24"/>
    </location>
</feature>
<protein>
    <recommendedName>
        <fullName evidence="4">Methyltransferase family protein</fullName>
    </recommendedName>
</protein>
<sequence>MLNFFGSHGSTSEREEAVRESRKSSGWAQLQKHLATHEGLRILDIGPTSAININYITSLGHSIYMANLVDEAAKPEYMVAGEGGEAKHFDVERFVKANLDFAGRMFDVVTFWDTADYLPAQLLAPVIDRIHEVMLPGGVLLGFFHSKSNAGEVRFSRYHLTATDAIDIQRTGAHPILHVYNNRQIEKLLHAFSGYRFFLAKDNLSEVLATR</sequence>
<dbReference type="RefSeq" id="WP_184213296.1">
    <property type="nucleotide sequence ID" value="NZ_JACHIP010000001.1"/>
</dbReference>
<dbReference type="Proteomes" id="UP000540989">
    <property type="component" value="Unassembled WGS sequence"/>
</dbReference>
<dbReference type="AlphaFoldDB" id="A0A7W7Z994"/>
<organism evidence="2 3">
    <name type="scientific">Granulicella aggregans</name>
    <dbReference type="NCBI Taxonomy" id="474949"/>
    <lineage>
        <taxon>Bacteria</taxon>
        <taxon>Pseudomonadati</taxon>
        <taxon>Acidobacteriota</taxon>
        <taxon>Terriglobia</taxon>
        <taxon>Terriglobales</taxon>
        <taxon>Acidobacteriaceae</taxon>
        <taxon>Granulicella</taxon>
    </lineage>
</organism>
<feature type="compositionally biased region" description="Basic and acidic residues" evidence="1">
    <location>
        <begin position="11"/>
        <end position="23"/>
    </location>
</feature>